<dbReference type="InterPro" id="IPR032687">
    <property type="entry name" value="AraC-type_N"/>
</dbReference>
<evidence type="ECO:0000256" key="3">
    <source>
        <dbReference type="ARBA" id="ARBA00023163"/>
    </source>
</evidence>
<organism evidence="6 7">
    <name type="scientific">Azohydromonas lata</name>
    <dbReference type="NCBI Taxonomy" id="45677"/>
    <lineage>
        <taxon>Bacteria</taxon>
        <taxon>Pseudomonadati</taxon>
        <taxon>Pseudomonadota</taxon>
        <taxon>Betaproteobacteria</taxon>
        <taxon>Burkholderiales</taxon>
        <taxon>Sphaerotilaceae</taxon>
        <taxon>Azohydromonas</taxon>
    </lineage>
</organism>
<dbReference type="Pfam" id="PF12625">
    <property type="entry name" value="Arabinose_bd"/>
    <property type="match status" value="1"/>
</dbReference>
<accession>A0ABU5IJF4</accession>
<dbReference type="RefSeq" id="WP_322466895.1">
    <property type="nucleotide sequence ID" value="NZ_JAXOJX010000037.1"/>
</dbReference>
<protein>
    <submittedName>
        <fullName evidence="6">AraC family transcriptional regulator</fullName>
    </submittedName>
</protein>
<dbReference type="PANTHER" id="PTHR47894">
    <property type="entry name" value="HTH-TYPE TRANSCRIPTIONAL REGULATOR GADX"/>
    <property type="match status" value="1"/>
</dbReference>
<proteinExistence type="predicted"/>
<comment type="caution">
    <text evidence="6">The sequence shown here is derived from an EMBL/GenBank/DDBJ whole genome shotgun (WGS) entry which is preliminary data.</text>
</comment>
<evidence type="ECO:0000313" key="7">
    <source>
        <dbReference type="Proteomes" id="UP001293718"/>
    </source>
</evidence>
<sequence>MSTPAAVTPMAFVRCIALAFERRGMDPAPALAAAQITPQALADPRARITALQMETVSAAAMQALDDEALGWFERRLPWGSYGMLCRASTGAATLGLALKRWCRHHRLLTEDVLLTLEPQGEATMLALTERRDLGTLREFCLVTLLRYVHGYACWAVDSRIPLLEAAFPFPAPAHADAYTHMFPGPVRFKAAQAALRFDTRYLSLPLRRDEAALNSMLKRALPLTVRQYRRDRLLAQRVRERLRQQPGANADEVAAALFLSTRSLHRQLQEEATSLQALKDAVRRDIAVELLLRSGRPIKQIAQAAGFDNEKSFTRAFKGWTGESPTALRGRAAQAMG</sequence>
<dbReference type="SMART" id="SM00342">
    <property type="entry name" value="HTH_ARAC"/>
    <property type="match status" value="1"/>
</dbReference>
<keyword evidence="4" id="KW-0175">Coiled coil</keyword>
<evidence type="ECO:0000313" key="6">
    <source>
        <dbReference type="EMBL" id="MDZ5459024.1"/>
    </source>
</evidence>
<dbReference type="Proteomes" id="UP001293718">
    <property type="component" value="Unassembled WGS sequence"/>
</dbReference>
<gene>
    <name evidence="6" type="ORF">SM757_20810</name>
</gene>
<evidence type="ECO:0000259" key="5">
    <source>
        <dbReference type="PROSITE" id="PS01124"/>
    </source>
</evidence>
<dbReference type="InterPro" id="IPR018060">
    <property type="entry name" value="HTH_AraC"/>
</dbReference>
<dbReference type="Gene3D" id="1.10.10.60">
    <property type="entry name" value="Homeodomain-like"/>
    <property type="match status" value="1"/>
</dbReference>
<dbReference type="PANTHER" id="PTHR47894:SF1">
    <property type="entry name" value="HTH-TYPE TRANSCRIPTIONAL REGULATOR VQSM"/>
    <property type="match status" value="1"/>
</dbReference>
<keyword evidence="3" id="KW-0804">Transcription</keyword>
<dbReference type="EMBL" id="JAXOJX010000037">
    <property type="protein sequence ID" value="MDZ5459024.1"/>
    <property type="molecule type" value="Genomic_DNA"/>
</dbReference>
<dbReference type="InterPro" id="IPR009057">
    <property type="entry name" value="Homeodomain-like_sf"/>
</dbReference>
<evidence type="ECO:0000256" key="1">
    <source>
        <dbReference type="ARBA" id="ARBA00023015"/>
    </source>
</evidence>
<feature type="coiled-coil region" evidence="4">
    <location>
        <begin position="225"/>
        <end position="285"/>
    </location>
</feature>
<keyword evidence="1" id="KW-0805">Transcription regulation</keyword>
<name>A0ABU5IJF4_9BURK</name>
<evidence type="ECO:0000256" key="2">
    <source>
        <dbReference type="ARBA" id="ARBA00023125"/>
    </source>
</evidence>
<feature type="domain" description="HTH araC/xylS-type" evidence="5">
    <location>
        <begin position="232"/>
        <end position="331"/>
    </location>
</feature>
<keyword evidence="2" id="KW-0238">DNA-binding</keyword>
<evidence type="ECO:0000256" key="4">
    <source>
        <dbReference type="SAM" id="Coils"/>
    </source>
</evidence>
<reference evidence="6 7" key="1">
    <citation type="submission" date="2023-11" db="EMBL/GenBank/DDBJ databases">
        <title>Draft genome of Azohydromonas lata strain H1 (DSM1123), a polyhydroxyalkanoate producer.</title>
        <authorList>
            <person name="Traversa D."/>
            <person name="D'Addabbo P."/>
            <person name="Pazzani C."/>
            <person name="Manzari C."/>
            <person name="Chiara M."/>
            <person name="Scrascia M."/>
        </authorList>
    </citation>
    <scope>NUCLEOTIDE SEQUENCE [LARGE SCALE GENOMIC DNA]</scope>
    <source>
        <strain evidence="6 7">H1</strain>
    </source>
</reference>
<dbReference type="SUPFAM" id="SSF46689">
    <property type="entry name" value="Homeodomain-like"/>
    <property type="match status" value="1"/>
</dbReference>
<keyword evidence="7" id="KW-1185">Reference proteome</keyword>
<dbReference type="Pfam" id="PF12833">
    <property type="entry name" value="HTH_18"/>
    <property type="match status" value="1"/>
</dbReference>
<dbReference type="PROSITE" id="PS01124">
    <property type="entry name" value="HTH_ARAC_FAMILY_2"/>
    <property type="match status" value="1"/>
</dbReference>